<evidence type="ECO:0000313" key="3">
    <source>
        <dbReference type="EMBL" id="CAD8092444.1"/>
    </source>
</evidence>
<feature type="coiled-coil region" evidence="1">
    <location>
        <begin position="138"/>
        <end position="237"/>
    </location>
</feature>
<feature type="region of interest" description="Disordered" evidence="2">
    <location>
        <begin position="661"/>
        <end position="726"/>
    </location>
</feature>
<keyword evidence="4" id="KW-1185">Reference proteome</keyword>
<feature type="compositionally biased region" description="Polar residues" evidence="2">
    <location>
        <begin position="9"/>
        <end position="19"/>
    </location>
</feature>
<comment type="caution">
    <text evidence="3">The sequence shown here is derived from an EMBL/GenBank/DDBJ whole genome shotgun (WGS) entry which is preliminary data.</text>
</comment>
<feature type="compositionally biased region" description="Low complexity" evidence="2">
    <location>
        <begin position="775"/>
        <end position="785"/>
    </location>
</feature>
<evidence type="ECO:0000256" key="2">
    <source>
        <dbReference type="SAM" id="MobiDB-lite"/>
    </source>
</evidence>
<feature type="coiled-coil region" evidence="1">
    <location>
        <begin position="71"/>
        <end position="105"/>
    </location>
</feature>
<accession>A0A8S1NYG4</accession>
<sequence>MNVEERPGTSFTSKRQVQTEQRKRQQMNLGTLETEDKSTGMKMRPITQDQQRNSLQQKRQKMIPQAILYDRESLYEEVINAKQINNNLSRENQALHTKIKMMDEEIQRMVRATPISEQVVNNMESFYQDNKPLKQHLIMDLKKQLRRLQEESIKKDQQIQFLQKNTKAMKIKELEIELMSYQQEAQRLKALIGMKFNDSDNDLLRLRADYKLLEDELKQLKIKCKEYESKATMYYNEKLKKDKLNQYLKNQIESLKFKDPEYKKQNKITENEQQLKQDIDQKQVQIDTLISSLKAKDAQYAELDKRMKELEREQQQIIDQLERDRQQLREQYNSLKEEVAMSSGRRRTVQNNSFFENKLEILPEGPEITDQKKKLLPCVTKDDVSLICKQIKFKLKAMKVPFEKIDNFIHGDAHSVIRIEELNDMLQTEPFLLNEVDSLKVARYLIEDNDDRFVEFSMLTEGLIARAKSILKNLIGKYTLLEKNDEDQLFLEIGIILSKYRNSLEDFILKSKKKQELCTVEDLEDALKFVEQTLNSTQYEFLLLKNYELTQELIQINYKKLFELFYIDSQIQYKNKSESDLPKEQARISTNQEQQNKDNNEFQLQQQKQKQEEFQQQLLKKQKEEEEQRRLLQLQQEQERQRQLELEREEEEQRRLEQQWKEEEEERKRQEEEERIKQENETKRQKLLEEEMRKQEQEEKLRKQQEQQRQKQQAEEERQQKLKEEERRLQQEQLELQRLEEEQKKLEEEYEQQQQQGDYDKEQNGQDNFEEYNDQQFDYQQSEQQISELQNKSQKDYEEEEFEQ</sequence>
<proteinExistence type="predicted"/>
<reference evidence="3" key="1">
    <citation type="submission" date="2021-01" db="EMBL/GenBank/DDBJ databases">
        <authorList>
            <consortium name="Genoscope - CEA"/>
            <person name="William W."/>
        </authorList>
    </citation>
    <scope>NUCLEOTIDE SEQUENCE</scope>
</reference>
<dbReference type="AlphaFoldDB" id="A0A8S1NYG4"/>
<evidence type="ECO:0000313" key="4">
    <source>
        <dbReference type="Proteomes" id="UP000688137"/>
    </source>
</evidence>
<feature type="coiled-coil region" evidence="1">
    <location>
        <begin position="513"/>
        <end position="540"/>
    </location>
</feature>
<feature type="region of interest" description="Disordered" evidence="2">
    <location>
        <begin position="1"/>
        <end position="39"/>
    </location>
</feature>
<name>A0A8S1NYG4_PARPR</name>
<keyword evidence="1" id="KW-0175">Coiled coil</keyword>
<feature type="coiled-coil region" evidence="1">
    <location>
        <begin position="265"/>
        <end position="345"/>
    </location>
</feature>
<feature type="region of interest" description="Disordered" evidence="2">
    <location>
        <begin position="744"/>
        <end position="804"/>
    </location>
</feature>
<feature type="region of interest" description="Disordered" evidence="2">
    <location>
        <begin position="578"/>
        <end position="606"/>
    </location>
</feature>
<gene>
    <name evidence="3" type="ORF">PPRIM_AZ9-3.1.T0900190</name>
</gene>
<protein>
    <submittedName>
        <fullName evidence="3">Uncharacterized protein</fullName>
    </submittedName>
</protein>
<organism evidence="3 4">
    <name type="scientific">Paramecium primaurelia</name>
    <dbReference type="NCBI Taxonomy" id="5886"/>
    <lineage>
        <taxon>Eukaryota</taxon>
        <taxon>Sar</taxon>
        <taxon>Alveolata</taxon>
        <taxon>Ciliophora</taxon>
        <taxon>Intramacronucleata</taxon>
        <taxon>Oligohymenophorea</taxon>
        <taxon>Peniculida</taxon>
        <taxon>Parameciidae</taxon>
        <taxon>Paramecium</taxon>
    </lineage>
</organism>
<dbReference type="OMA" id="FEEYNDQ"/>
<dbReference type="EMBL" id="CAJJDM010000093">
    <property type="protein sequence ID" value="CAD8092444.1"/>
    <property type="molecule type" value="Genomic_DNA"/>
</dbReference>
<evidence type="ECO:0000256" key="1">
    <source>
        <dbReference type="SAM" id="Coils"/>
    </source>
</evidence>
<dbReference type="Proteomes" id="UP000688137">
    <property type="component" value="Unassembled WGS sequence"/>
</dbReference>